<protein>
    <submittedName>
        <fullName evidence="2">Uncharacterized protein</fullName>
    </submittedName>
</protein>
<evidence type="ECO:0000313" key="3">
    <source>
        <dbReference type="Proteomes" id="UP000472372"/>
    </source>
</evidence>
<gene>
    <name evidence="2" type="ORF">PTTW11_02839</name>
</gene>
<feature type="compositionally biased region" description="Low complexity" evidence="1">
    <location>
        <begin position="51"/>
        <end position="79"/>
    </location>
</feature>
<accession>A0A6S6VTB8</accession>
<evidence type="ECO:0000256" key="1">
    <source>
        <dbReference type="SAM" id="MobiDB-lite"/>
    </source>
</evidence>
<evidence type="ECO:0000313" key="2">
    <source>
        <dbReference type="EMBL" id="CAE7015684.1"/>
    </source>
</evidence>
<feature type="compositionally biased region" description="Polar residues" evidence="1">
    <location>
        <begin position="1"/>
        <end position="45"/>
    </location>
</feature>
<proteinExistence type="predicted"/>
<reference evidence="2" key="1">
    <citation type="submission" date="2021-02" db="EMBL/GenBank/DDBJ databases">
        <authorList>
            <person name="Syme A R."/>
            <person name="Syme A R."/>
            <person name="Moolhuijzen P."/>
        </authorList>
    </citation>
    <scope>NUCLEOTIDE SEQUENCE</scope>
    <source>
        <strain evidence="2">W1-1</strain>
    </source>
</reference>
<feature type="compositionally biased region" description="Basic and acidic residues" evidence="1">
    <location>
        <begin position="129"/>
        <end position="139"/>
    </location>
</feature>
<dbReference type="AlphaFoldDB" id="A0A6S6VTB8"/>
<feature type="compositionally biased region" description="Basic residues" evidence="1">
    <location>
        <begin position="118"/>
        <end position="128"/>
    </location>
</feature>
<organism evidence="2 3">
    <name type="scientific">Pyrenophora teres f. teres</name>
    <dbReference type="NCBI Taxonomy" id="97479"/>
    <lineage>
        <taxon>Eukaryota</taxon>
        <taxon>Fungi</taxon>
        <taxon>Dikarya</taxon>
        <taxon>Ascomycota</taxon>
        <taxon>Pezizomycotina</taxon>
        <taxon>Dothideomycetes</taxon>
        <taxon>Pleosporomycetidae</taxon>
        <taxon>Pleosporales</taxon>
        <taxon>Pleosporineae</taxon>
        <taxon>Pleosporaceae</taxon>
        <taxon>Pyrenophora</taxon>
    </lineage>
</organism>
<dbReference type="EMBL" id="HG992978">
    <property type="protein sequence ID" value="CAE7015684.1"/>
    <property type="molecule type" value="Genomic_DNA"/>
</dbReference>
<feature type="region of interest" description="Disordered" evidence="1">
    <location>
        <begin position="115"/>
        <end position="139"/>
    </location>
</feature>
<dbReference type="Proteomes" id="UP000472372">
    <property type="component" value="Chromosome 2"/>
</dbReference>
<sequence length="139" mass="14420">MAATTRARTGNSKPRLLTTFQNTLTPSNTTRANTSKPRSSSSNKVVSGRVGKASPTTTTKKTTKPKATTTTTKKTAATGAGAGANVKMVKKPRTKTEKVVDAIAGTAEKVVGDVQGKSGKKAAGTRKVRGTDRMSARKV</sequence>
<feature type="region of interest" description="Disordered" evidence="1">
    <location>
        <begin position="1"/>
        <end position="96"/>
    </location>
</feature>
<name>A0A6S6VTB8_9PLEO</name>